<dbReference type="EMBL" id="DAANFV010000021">
    <property type="protein sequence ID" value="HAC9688140.1"/>
    <property type="molecule type" value="Genomic_DNA"/>
</dbReference>
<evidence type="ECO:0000256" key="1">
    <source>
        <dbReference type="SAM" id="MobiDB-lite"/>
    </source>
</evidence>
<reference evidence="12" key="3">
    <citation type="submission" date="2018-08" db="EMBL/GenBank/DDBJ databases">
        <authorList>
            <person name="Ashton P.M."/>
            <person name="Dallman T."/>
            <person name="Nair S."/>
            <person name="De Pinna E."/>
            <person name="Peters T."/>
            <person name="Grant K."/>
        </authorList>
    </citation>
    <scope>NUCLEOTIDE SEQUENCE [LARGE SCALE GENOMIC DNA]</scope>
    <source>
        <strain evidence="12">29290</strain>
    </source>
</reference>
<dbReference type="PATRIC" id="fig|28901.787.peg.1378"/>
<dbReference type="EMBL" id="DAATUV010000037">
    <property type="protein sequence ID" value="HAF0198235.1"/>
    <property type="molecule type" value="Genomic_DNA"/>
</dbReference>
<dbReference type="EMBL" id="RSUA01000049">
    <property type="protein sequence ID" value="MIT51208.1"/>
    <property type="molecule type" value="Genomic_DNA"/>
</dbReference>
<dbReference type="AlphaFoldDB" id="A0A0G3B167"/>
<evidence type="ECO:0000313" key="7">
    <source>
        <dbReference type="EMBL" id="HAC9822414.1"/>
    </source>
</evidence>
<geneLocation type="plasmid" evidence="2">
    <name>pF8475</name>
</geneLocation>
<dbReference type="EMBL" id="DAANFW010000018">
    <property type="protein sequence ID" value="HAC9692576.1"/>
    <property type="molecule type" value="Genomic_DNA"/>
</dbReference>
<evidence type="ECO:0000313" key="4">
    <source>
        <dbReference type="EMBL" id="AKJ20271.1"/>
    </source>
</evidence>
<name>A0A0G3B167_SALTM</name>
<organism evidence="2">
    <name type="scientific">Salmonella typhimurium</name>
    <dbReference type="NCBI Taxonomy" id="90371"/>
    <lineage>
        <taxon>Bacteria</taxon>
        <taxon>Pseudomonadati</taxon>
        <taxon>Pseudomonadota</taxon>
        <taxon>Gammaproteobacteria</taxon>
        <taxon>Enterobacterales</taxon>
        <taxon>Enterobacteriaceae</taxon>
        <taxon>Salmonella</taxon>
    </lineage>
</organism>
<dbReference type="EMBL" id="DAATVE010000034">
    <property type="protein sequence ID" value="HAF0254218.1"/>
    <property type="molecule type" value="Genomic_DNA"/>
</dbReference>
<geneLocation type="plasmid" evidence="3">
    <name>p109/9</name>
</geneLocation>
<accession>A0A6C8YVH9</accession>
<feature type="region of interest" description="Disordered" evidence="1">
    <location>
        <begin position="260"/>
        <end position="288"/>
    </location>
</feature>
<gene>
    <name evidence="12" type="ORF">AU613_20385</name>
    <name evidence="6" type="ORF">G0K70_18255</name>
    <name evidence="5" type="ORF">G0K78_21490</name>
    <name evidence="7" type="ORF">G0L07_11625</name>
    <name evidence="8" type="ORF">G0L24_19865</name>
    <name evidence="9" type="ORF">G1O83_23560</name>
    <name evidence="11" type="ORF">G9C49_004236</name>
    <name evidence="10" type="ORF">GTH89_21335</name>
</gene>
<dbReference type="EMBL" id="DAAOJG010000030">
    <property type="protein sequence ID" value="HAD3314387.1"/>
    <property type="molecule type" value="Genomic_DNA"/>
</dbReference>
<dbReference type="Proteomes" id="UP000885258">
    <property type="component" value="Unassembled WGS sequence"/>
</dbReference>
<dbReference type="EMBL" id="DAANGX010000034">
    <property type="protein sequence ID" value="HAC9822414.1"/>
    <property type="molecule type" value="Genomic_DNA"/>
</dbReference>
<evidence type="ECO:0000313" key="2">
    <source>
        <dbReference type="EMBL" id="AKJ19891.1"/>
    </source>
</evidence>
<evidence type="ECO:0000313" key="8">
    <source>
        <dbReference type="EMBL" id="HAC9896291.1"/>
    </source>
</evidence>
<evidence type="ECO:0000313" key="9">
    <source>
        <dbReference type="EMBL" id="HAD3314387.1"/>
    </source>
</evidence>
<dbReference type="EMBL" id="KP899805">
    <property type="protein sequence ID" value="AKJ20090.1"/>
    <property type="molecule type" value="Genomic_DNA"/>
</dbReference>
<dbReference type="EMBL" id="KP899804">
    <property type="protein sequence ID" value="AKJ19891.1"/>
    <property type="molecule type" value="Genomic_DNA"/>
</dbReference>
<evidence type="ECO:0000313" key="6">
    <source>
        <dbReference type="EMBL" id="HAC9692576.1"/>
    </source>
</evidence>
<accession>A0A0G3B167</accession>
<evidence type="ECO:0000313" key="11">
    <source>
        <dbReference type="EMBL" id="HAF0254218.1"/>
    </source>
</evidence>
<sequence>MQWISTTSQKLDERLYRVCVWVKKYHEDAINRVVLTVDLSKARHDPIEDQVRAELLCGHYFLMRKENNAKSAPADQNFEFLPDGRNLSWQTSTPGLQHLLLNSNVPESLRPLADYIQMRLAKLTMVPMSGTIMKAALEDSISWVKVDLRYYWQYELVNSHLGPVQVTHKALVRFGRLAKHDENASAIRMLRQRLSSPFIQEFEMPGEELKRKQKIMNTVDVKMLFHTHYPGQKLLLARYANGWVLVDCFLFHHIKPKKKAKNKTKAGKSETQNIKSTGSEDHGTGHYGVHRVVTLTGSGVDQ</sequence>
<keyword evidence="2" id="KW-0614">Plasmid</keyword>
<evidence type="ECO:0000313" key="10">
    <source>
        <dbReference type="EMBL" id="HAF0198235.1"/>
    </source>
</evidence>
<geneLocation type="plasmid" evidence="4">
    <name>pB71</name>
</geneLocation>
<protein>
    <submittedName>
        <fullName evidence="2">Uncharacterized protein</fullName>
    </submittedName>
</protein>
<evidence type="ECO:0000313" key="12">
    <source>
        <dbReference type="EMBL" id="MIT51208.1"/>
    </source>
</evidence>
<dbReference type="EMBL" id="DAANHM010000037">
    <property type="protein sequence ID" value="HAC9896291.1"/>
    <property type="molecule type" value="Genomic_DNA"/>
</dbReference>
<evidence type="ECO:0000313" key="5">
    <source>
        <dbReference type="EMBL" id="HAC9688140.1"/>
    </source>
</evidence>
<reference evidence="5" key="2">
    <citation type="journal article" date="2018" name="Genome Biol.">
        <title>SKESA: strategic k-mer extension for scrupulous assemblies.</title>
        <authorList>
            <person name="Souvorov A."/>
            <person name="Agarwala R."/>
            <person name="Lipman D.J."/>
        </authorList>
    </citation>
    <scope>NUCLEOTIDE SEQUENCE</scope>
    <source>
        <strain evidence="11">2011-60-876-1</strain>
        <strain evidence="10">373DRC</strain>
        <strain evidence="7">D14916</strain>
        <strain evidence="8">I32</strain>
        <strain evidence="5">S05012-15</strain>
        <strain evidence="6">S05117-15</strain>
        <strain evidence="9">Typhimurium</strain>
    </source>
</reference>
<proteinExistence type="predicted"/>
<reference evidence="2" key="1">
    <citation type="submission" date="2015-03" db="EMBL/GenBank/DDBJ databases">
        <title>Complete genome sequences of four Salmonella Typhimurium IncHI1 plasmids and their characteristics.</title>
        <authorList>
            <person name="Kubasova T."/>
            <person name="Matiasovicova J."/>
            <person name="Cejkova D."/>
            <person name="Sekelova Z."/>
            <person name="Polansky O."/>
            <person name="Medvecky M."/>
            <person name="Rychlik I."/>
            <person name="Juricova H."/>
        </authorList>
    </citation>
    <scope>NUCLEOTIDE SEQUENCE</scope>
    <source>
        <strain evidence="3">109/9</strain>
        <strain evidence="4">B71</strain>
        <strain evidence="2">F8475</strain>
        <plasmid evidence="3">p109/9</plasmid>
        <plasmid evidence="4">pB71</plasmid>
        <plasmid evidence="2">pF8475</plasmid>
    </source>
</reference>
<reference evidence="7" key="4">
    <citation type="submission" date="2019-08" db="EMBL/GenBank/DDBJ databases">
        <authorList>
            <consortium name="NCBI Pathogen Detection Project"/>
        </authorList>
    </citation>
    <scope>NUCLEOTIDE SEQUENCE</scope>
    <source>
        <strain evidence="11">2011-60-876-1</strain>
        <strain evidence="10">373DRC</strain>
        <strain evidence="7">D14916</strain>
        <strain evidence="8">I32</strain>
        <strain evidence="5">S05012-15</strain>
        <strain evidence="6">S05117-15</strain>
        <strain evidence="9">Typhimurium</strain>
    </source>
</reference>
<dbReference type="RefSeq" id="WP_001198597.1">
    <property type="nucleotide sequence ID" value="NZ_CBDFRU010000021.1"/>
</dbReference>
<evidence type="ECO:0000313" key="3">
    <source>
        <dbReference type="EMBL" id="AKJ20090.1"/>
    </source>
</evidence>
<dbReference type="EMBL" id="KP899806">
    <property type="protein sequence ID" value="AKJ20271.1"/>
    <property type="molecule type" value="Genomic_DNA"/>
</dbReference>